<feature type="compositionally biased region" description="Low complexity" evidence="1">
    <location>
        <begin position="268"/>
        <end position="277"/>
    </location>
</feature>
<accession>A0AA40PRB6</accession>
<protein>
    <submittedName>
        <fullName evidence="2">Outer protein E</fullName>
    </submittedName>
</protein>
<feature type="region of interest" description="Disordered" evidence="1">
    <location>
        <begin position="259"/>
        <end position="287"/>
    </location>
</feature>
<dbReference type="Pfam" id="PF17458">
    <property type="entry name" value="DUF5421"/>
    <property type="match status" value="1"/>
</dbReference>
<name>A0AA40PRB6_9CHLA</name>
<feature type="compositionally biased region" description="Polar residues" evidence="1">
    <location>
        <begin position="1"/>
        <end position="10"/>
    </location>
</feature>
<reference evidence="2 3" key="1">
    <citation type="submission" date="2015-06" db="EMBL/GenBank/DDBJ databases">
        <title>More than comparative genomics: Whole genome sequencing reveals elusive C. pecorum plasmid and re-evaluates genetic differences and phylogenetic relationships between C. pecorum from pig, cattle, sheep and koala hosts.</title>
        <authorList>
            <person name="Jelocnik M."/>
            <person name="Bachmann N.L."/>
            <person name="Kaltenboeck B."/>
            <person name="Waugh C."/>
            <person name="Woolford L."/>
            <person name="Speight N."/>
            <person name="Gillett A."/>
            <person name="Higgins D."/>
            <person name="Flanagan C."/>
            <person name="Myers G."/>
            <person name="Timms P."/>
            <person name="Polkinghorne A."/>
        </authorList>
    </citation>
    <scope>NUCLEOTIDE SEQUENCE [LARGE SCALE GENOMIC DNA]</scope>
    <source>
        <strain evidence="2 3">L1</strain>
    </source>
</reference>
<feature type="region of interest" description="Disordered" evidence="1">
    <location>
        <begin position="1"/>
        <end position="87"/>
    </location>
</feature>
<dbReference type="Proteomes" id="UP000054301">
    <property type="component" value="Unassembled WGS sequence"/>
</dbReference>
<dbReference type="InterPro" id="IPR035359">
    <property type="entry name" value="DUF5421"/>
</dbReference>
<feature type="compositionally biased region" description="Low complexity" evidence="1">
    <location>
        <begin position="42"/>
        <end position="59"/>
    </location>
</feature>
<evidence type="ECO:0000313" key="3">
    <source>
        <dbReference type="Proteomes" id="UP000054301"/>
    </source>
</evidence>
<gene>
    <name evidence="2" type="ORF">cpL1_0313</name>
</gene>
<proteinExistence type="predicted"/>
<dbReference type="EMBL" id="LFRH01000001">
    <property type="protein sequence ID" value="KTF29102.1"/>
    <property type="molecule type" value="Genomic_DNA"/>
</dbReference>
<sequence>MELNRTSEYSCKTENHLPQRREDALGPQDSREVKVFSLEGNQQSSRQEKSASSSSSSKTQSREGRSEDGKRIEEKSSAVASKEEDSAAEEEGAKFFVNEQVAAGIALFDLPSVAVQEVQSMSSTVAVASVDLGWVGEVILSTVSSMTISELEGQQMVELVLEATHQIPEVFVGANLTLMQSGEELSVNISNFQDPSQAVQAAQLVSNNAEQLSSLVSALYARNLRLAEFVVGSQVVQLPRQEEIQTPLHMIASAIRYNEDKEQEREGQNQQQQEQQESPYKIEEARL</sequence>
<comment type="caution">
    <text evidence="2">The sequence shown here is derived from an EMBL/GenBank/DDBJ whole genome shotgun (WGS) entry which is preliminary data.</text>
</comment>
<dbReference type="RefSeq" id="WP_058787472.1">
    <property type="nucleotide sequence ID" value="NZ_LFRH01000001.1"/>
</dbReference>
<evidence type="ECO:0000313" key="2">
    <source>
        <dbReference type="EMBL" id="KTF29102.1"/>
    </source>
</evidence>
<feature type="compositionally biased region" description="Basic and acidic residues" evidence="1">
    <location>
        <begin position="11"/>
        <end position="34"/>
    </location>
</feature>
<evidence type="ECO:0000256" key="1">
    <source>
        <dbReference type="SAM" id="MobiDB-lite"/>
    </source>
</evidence>
<organism evidence="2 3">
    <name type="scientific">Chlamydia pecorum</name>
    <dbReference type="NCBI Taxonomy" id="85991"/>
    <lineage>
        <taxon>Bacteria</taxon>
        <taxon>Pseudomonadati</taxon>
        <taxon>Chlamydiota</taxon>
        <taxon>Chlamydiia</taxon>
        <taxon>Chlamydiales</taxon>
        <taxon>Chlamydiaceae</taxon>
        <taxon>Chlamydia/Chlamydophila group</taxon>
        <taxon>Chlamydia</taxon>
    </lineage>
</organism>
<feature type="compositionally biased region" description="Basic and acidic residues" evidence="1">
    <location>
        <begin position="60"/>
        <end position="85"/>
    </location>
</feature>
<dbReference type="AlphaFoldDB" id="A0AA40PRB6"/>